<name>A0ABQ1U1I6_9FLAO</name>
<proteinExistence type="predicted"/>
<comment type="caution">
    <text evidence="3">The sequence shown here is derived from an EMBL/GenBank/DDBJ whole genome shotgun (WGS) entry which is preliminary data.</text>
</comment>
<organism evidence="3 4">
    <name type="scientific">Flavobacterium limi</name>
    <dbReference type="NCBI Taxonomy" id="2045105"/>
    <lineage>
        <taxon>Bacteria</taxon>
        <taxon>Pseudomonadati</taxon>
        <taxon>Bacteroidota</taxon>
        <taxon>Flavobacteriia</taxon>
        <taxon>Flavobacteriales</taxon>
        <taxon>Flavobacteriaceae</taxon>
        <taxon>Flavobacterium</taxon>
    </lineage>
</organism>
<evidence type="ECO:0000259" key="2">
    <source>
        <dbReference type="PROSITE" id="PS51186"/>
    </source>
</evidence>
<dbReference type="PROSITE" id="PS51186">
    <property type="entry name" value="GNAT"/>
    <property type="match status" value="1"/>
</dbReference>
<dbReference type="EMBL" id="BMKP01000003">
    <property type="protein sequence ID" value="GGF07571.1"/>
    <property type="molecule type" value="Genomic_DNA"/>
</dbReference>
<dbReference type="Pfam" id="PF00583">
    <property type="entry name" value="Acetyltransf_1"/>
    <property type="match status" value="1"/>
</dbReference>
<dbReference type="SUPFAM" id="SSF55729">
    <property type="entry name" value="Acyl-CoA N-acyltransferases (Nat)"/>
    <property type="match status" value="1"/>
</dbReference>
<accession>A0ABQ1U1I6</accession>
<sequence length="166" mass="19587">MIFLIFENIDYNYMLKKNKVVHTTSENPDFIFLYNTFDTFLWERYPELKTDYWGNNVIEFNPNVVILYLNDRPVGCGCFKKYSETAAELKRMFVLPEVRGLGIAQQIIKEVESKAIEQGFKMLILETLYKQLEAINLYQKMGFEIIENYEPYIGLTNSICMSKNII</sequence>
<protein>
    <submittedName>
        <fullName evidence="3">N-acetyltransferase</fullName>
    </submittedName>
</protein>
<dbReference type="InterPro" id="IPR000182">
    <property type="entry name" value="GNAT_dom"/>
</dbReference>
<dbReference type="Gene3D" id="3.40.630.30">
    <property type="match status" value="1"/>
</dbReference>
<dbReference type="PANTHER" id="PTHR13947">
    <property type="entry name" value="GNAT FAMILY N-ACETYLTRANSFERASE"/>
    <property type="match status" value="1"/>
</dbReference>
<dbReference type="PANTHER" id="PTHR13947:SF37">
    <property type="entry name" value="LD18367P"/>
    <property type="match status" value="1"/>
</dbReference>
<gene>
    <name evidence="3" type="ORF">GCM10011518_16010</name>
</gene>
<keyword evidence="4" id="KW-1185">Reference proteome</keyword>
<keyword evidence="1" id="KW-0808">Transferase</keyword>
<reference evidence="4" key="1">
    <citation type="journal article" date="2019" name="Int. J. Syst. Evol. Microbiol.">
        <title>The Global Catalogue of Microorganisms (GCM) 10K type strain sequencing project: providing services to taxonomists for standard genome sequencing and annotation.</title>
        <authorList>
            <consortium name="The Broad Institute Genomics Platform"/>
            <consortium name="The Broad Institute Genome Sequencing Center for Infectious Disease"/>
            <person name="Wu L."/>
            <person name="Ma J."/>
        </authorList>
    </citation>
    <scope>NUCLEOTIDE SEQUENCE [LARGE SCALE GENOMIC DNA]</scope>
    <source>
        <strain evidence="4">CGMCC 1.16060</strain>
    </source>
</reference>
<evidence type="ECO:0000313" key="3">
    <source>
        <dbReference type="EMBL" id="GGF07571.1"/>
    </source>
</evidence>
<dbReference type="InterPro" id="IPR050769">
    <property type="entry name" value="NAT_camello-type"/>
</dbReference>
<dbReference type="CDD" id="cd04301">
    <property type="entry name" value="NAT_SF"/>
    <property type="match status" value="1"/>
</dbReference>
<feature type="domain" description="N-acetyltransferase" evidence="2">
    <location>
        <begin position="19"/>
        <end position="166"/>
    </location>
</feature>
<dbReference type="RefSeq" id="WP_229684278.1">
    <property type="nucleotide sequence ID" value="NZ_BMKP01000003.1"/>
</dbReference>
<dbReference type="Proteomes" id="UP000655016">
    <property type="component" value="Unassembled WGS sequence"/>
</dbReference>
<evidence type="ECO:0000256" key="1">
    <source>
        <dbReference type="ARBA" id="ARBA00022679"/>
    </source>
</evidence>
<evidence type="ECO:0000313" key="4">
    <source>
        <dbReference type="Proteomes" id="UP000655016"/>
    </source>
</evidence>
<dbReference type="InterPro" id="IPR016181">
    <property type="entry name" value="Acyl_CoA_acyltransferase"/>
</dbReference>